<dbReference type="OrthoDB" id="6159933at2759"/>
<dbReference type="EMBL" id="CAJPEV010003284">
    <property type="protein sequence ID" value="CAG0899412.1"/>
    <property type="molecule type" value="Genomic_DNA"/>
</dbReference>
<proteinExistence type="predicted"/>
<name>A0A7R9ABV4_9CRUS</name>
<evidence type="ECO:0000313" key="2">
    <source>
        <dbReference type="Proteomes" id="UP000677054"/>
    </source>
</evidence>
<gene>
    <name evidence="1" type="ORF">DSTB1V02_LOCUS10874</name>
</gene>
<organism evidence="1">
    <name type="scientific">Darwinula stevensoni</name>
    <dbReference type="NCBI Taxonomy" id="69355"/>
    <lineage>
        <taxon>Eukaryota</taxon>
        <taxon>Metazoa</taxon>
        <taxon>Ecdysozoa</taxon>
        <taxon>Arthropoda</taxon>
        <taxon>Crustacea</taxon>
        <taxon>Oligostraca</taxon>
        <taxon>Ostracoda</taxon>
        <taxon>Podocopa</taxon>
        <taxon>Podocopida</taxon>
        <taxon>Darwinulocopina</taxon>
        <taxon>Darwinuloidea</taxon>
        <taxon>Darwinulidae</taxon>
        <taxon>Darwinula</taxon>
    </lineage>
</organism>
<dbReference type="Proteomes" id="UP000677054">
    <property type="component" value="Unassembled WGS sequence"/>
</dbReference>
<dbReference type="EMBL" id="LR902801">
    <property type="protein sequence ID" value="CAD7251107.1"/>
    <property type="molecule type" value="Genomic_DNA"/>
</dbReference>
<reference evidence="1" key="1">
    <citation type="submission" date="2020-11" db="EMBL/GenBank/DDBJ databases">
        <authorList>
            <person name="Tran Van P."/>
        </authorList>
    </citation>
    <scope>NUCLEOTIDE SEQUENCE</scope>
</reference>
<dbReference type="AlphaFoldDB" id="A0A7R9ABV4"/>
<sequence length="159" mass="18027">MSPAAARSFSEKAKDTLKRKILEEGEDMGSQLPIIIARGKAGEVPRFDPLKKYGYFYEVVAGQHIIVAKKEIYEETAMEKDTCMCAVYMGVTEEEKMDLALHNATLQAIPFNVLDVKHCERRVMQEVFLRDAFGETAYHQLMELLRVVSLNVDHLCRAG</sequence>
<keyword evidence="2" id="KW-1185">Reference proteome</keyword>
<protein>
    <submittedName>
        <fullName evidence="1">Uncharacterized protein</fullName>
    </submittedName>
</protein>
<evidence type="ECO:0000313" key="1">
    <source>
        <dbReference type="EMBL" id="CAD7251107.1"/>
    </source>
</evidence>
<accession>A0A7R9ABV4</accession>